<gene>
    <name evidence="1" type="ORF">AQUCO_00100761v1</name>
</gene>
<dbReference type="AlphaFoldDB" id="A0A2G5FBU4"/>
<dbReference type="OrthoDB" id="1718935at2759"/>
<protein>
    <recommendedName>
        <fullName evidence="3">Endonuclease/exonuclease/phosphatase domain-containing protein</fullName>
    </recommendedName>
</protein>
<keyword evidence="2" id="KW-1185">Reference proteome</keyword>
<organism evidence="1 2">
    <name type="scientific">Aquilegia coerulea</name>
    <name type="common">Rocky mountain columbine</name>
    <dbReference type="NCBI Taxonomy" id="218851"/>
    <lineage>
        <taxon>Eukaryota</taxon>
        <taxon>Viridiplantae</taxon>
        <taxon>Streptophyta</taxon>
        <taxon>Embryophyta</taxon>
        <taxon>Tracheophyta</taxon>
        <taxon>Spermatophyta</taxon>
        <taxon>Magnoliopsida</taxon>
        <taxon>Ranunculales</taxon>
        <taxon>Ranunculaceae</taxon>
        <taxon>Thalictroideae</taxon>
        <taxon>Aquilegia</taxon>
    </lineage>
</organism>
<dbReference type="Proteomes" id="UP000230069">
    <property type="component" value="Unassembled WGS sequence"/>
</dbReference>
<accession>A0A2G5FBU4</accession>
<evidence type="ECO:0008006" key="3">
    <source>
        <dbReference type="Google" id="ProtNLM"/>
    </source>
</evidence>
<dbReference type="EMBL" id="KZ305018">
    <property type="protein sequence ID" value="PIA65478.1"/>
    <property type="molecule type" value="Genomic_DNA"/>
</dbReference>
<proteinExistence type="predicted"/>
<evidence type="ECO:0000313" key="1">
    <source>
        <dbReference type="EMBL" id="PIA65478.1"/>
    </source>
</evidence>
<evidence type="ECO:0000313" key="2">
    <source>
        <dbReference type="Proteomes" id="UP000230069"/>
    </source>
</evidence>
<sequence>MRVLYWNVRGIGNFDTGGRLKDLVNKHKVEVIGLAGLAEPMIDLINDFVQRVGLPGFHFELLHNSTTERQGNIWVLKRIGSQVQVMAMSTQQITISISGCLCYFCSCSC</sequence>
<name>A0A2G5FBU4_AQUCA</name>
<dbReference type="InParanoid" id="A0A2G5FBU4"/>
<reference evidence="1 2" key="1">
    <citation type="submission" date="2017-09" db="EMBL/GenBank/DDBJ databases">
        <title>WGS assembly of Aquilegia coerulea Goldsmith.</title>
        <authorList>
            <person name="Hodges S."/>
            <person name="Kramer E."/>
            <person name="Nordborg M."/>
            <person name="Tomkins J."/>
            <person name="Borevitz J."/>
            <person name="Derieg N."/>
            <person name="Yan J."/>
            <person name="Mihaltcheva S."/>
            <person name="Hayes R.D."/>
            <person name="Rokhsar D."/>
        </authorList>
    </citation>
    <scope>NUCLEOTIDE SEQUENCE [LARGE SCALE GENOMIC DNA]</scope>
    <source>
        <strain evidence="2">cv. Goldsmith</strain>
    </source>
</reference>